<dbReference type="SUPFAM" id="SSF57829">
    <property type="entry name" value="Zn-binding ribosomal proteins"/>
    <property type="match status" value="1"/>
</dbReference>
<feature type="binding site" evidence="4">
    <location>
        <position position="41"/>
    </location>
    <ligand>
        <name>Zn(2+)</name>
        <dbReference type="ChEBI" id="CHEBI:29105"/>
    </ligand>
</feature>
<evidence type="ECO:0000313" key="5">
    <source>
        <dbReference type="EMBL" id="HEF87708.1"/>
    </source>
</evidence>
<organism evidence="5">
    <name type="scientific">Thermosphaera aggregans</name>
    <dbReference type="NCBI Taxonomy" id="54254"/>
    <lineage>
        <taxon>Archaea</taxon>
        <taxon>Thermoproteota</taxon>
        <taxon>Thermoprotei</taxon>
        <taxon>Desulfurococcales</taxon>
        <taxon>Desulfurococcaceae</taxon>
        <taxon>Thermosphaera</taxon>
    </lineage>
</organism>
<accession>A0A7C2BLQ3</accession>
<dbReference type="GO" id="GO:0005840">
    <property type="term" value="C:ribosome"/>
    <property type="evidence" value="ECO:0007669"/>
    <property type="project" value="UniProtKB-KW"/>
</dbReference>
<name>A0A7C2BLQ3_9CREN</name>
<dbReference type="AlphaFoldDB" id="A0A7C2BLQ3"/>
<dbReference type="NCBIfam" id="NF003058">
    <property type="entry name" value="PRK03976.1"/>
    <property type="match status" value="1"/>
</dbReference>
<dbReference type="GO" id="GO:0003735">
    <property type="term" value="F:structural constituent of ribosome"/>
    <property type="evidence" value="ECO:0007669"/>
    <property type="project" value="InterPro"/>
</dbReference>
<keyword evidence="3 4" id="KW-0687">Ribonucleoprotein</keyword>
<comment type="subunit">
    <text evidence="4">Part of the 50S ribosomal subunit.</text>
</comment>
<dbReference type="OrthoDB" id="372011at2157"/>
<comment type="similarity">
    <text evidence="4">Belongs to the eukaryotic ribosomal protein eL43 family. Putative zinc-binding subfamily.</text>
</comment>
<dbReference type="HAMAP" id="MF_00327">
    <property type="entry name" value="Ribosomal_eL43"/>
    <property type="match status" value="1"/>
</dbReference>
<comment type="caution">
    <text evidence="5">The sequence shown here is derived from an EMBL/GenBank/DDBJ whole genome shotgun (WGS) entry which is preliminary data.</text>
</comment>
<dbReference type="GO" id="GO:0008270">
    <property type="term" value="F:zinc ion binding"/>
    <property type="evidence" value="ECO:0007669"/>
    <property type="project" value="UniProtKB-UniRule"/>
</dbReference>
<reference evidence="5" key="1">
    <citation type="journal article" date="2020" name="mSystems">
        <title>Genome- and Community-Level Interaction Insights into Carbon Utilization and Element Cycling Functions of Hydrothermarchaeota in Hydrothermal Sediment.</title>
        <authorList>
            <person name="Zhou Z."/>
            <person name="Liu Y."/>
            <person name="Xu W."/>
            <person name="Pan J."/>
            <person name="Luo Z.H."/>
            <person name="Li M."/>
        </authorList>
    </citation>
    <scope>NUCLEOTIDE SEQUENCE [LARGE SCALE GENOMIC DNA]</scope>
    <source>
        <strain evidence="5">SpSt-23</strain>
    </source>
</reference>
<dbReference type="PANTHER" id="PTHR48129">
    <property type="entry name" value="60S RIBOSOMAL PROTEIN L37A"/>
    <property type="match status" value="1"/>
</dbReference>
<comment type="caution">
    <text evidence="4">Lacks conserved residue(s) required for the propagation of feature annotation.</text>
</comment>
<dbReference type="InterPro" id="IPR050522">
    <property type="entry name" value="Ribosomal_protein_eL43"/>
</dbReference>
<keyword evidence="1 4" id="KW-0694">RNA-binding</keyword>
<dbReference type="PANTHER" id="PTHR48129:SF1">
    <property type="entry name" value="LARGE RIBOSOMAL SUBUNIT PROTEIN EL43"/>
    <property type="match status" value="1"/>
</dbReference>
<feature type="binding site" evidence="4">
    <location>
        <position position="57"/>
    </location>
    <ligand>
        <name>Zn(2+)</name>
        <dbReference type="ChEBI" id="CHEBI:29105"/>
    </ligand>
</feature>
<dbReference type="Gene3D" id="2.20.25.30">
    <property type="match status" value="1"/>
</dbReference>
<dbReference type="InterPro" id="IPR011332">
    <property type="entry name" value="Ribosomal_zn-bd"/>
</dbReference>
<evidence type="ECO:0000256" key="4">
    <source>
        <dbReference type="HAMAP-Rule" id="MF_00327"/>
    </source>
</evidence>
<sequence length="86" mass="9816">MGRTKVVKIAGRYGARYGSTLRKKVRDILMKRYAPHTCPFCGYQGKVVRVSTGLWMCRKCGNKWAGGAYVPRTEVARYFPNVIVRE</sequence>
<protein>
    <recommendedName>
        <fullName evidence="4">Large ribosomal subunit protein eL43</fullName>
    </recommendedName>
</protein>
<evidence type="ECO:0000256" key="3">
    <source>
        <dbReference type="ARBA" id="ARBA00023274"/>
    </source>
</evidence>
<dbReference type="InterPro" id="IPR011331">
    <property type="entry name" value="Ribosomal_eL37/eL43"/>
</dbReference>
<comment type="function">
    <text evidence="4">Binds to the 23S rRNA.</text>
</comment>
<keyword evidence="2 4" id="KW-0689">Ribosomal protein</keyword>
<evidence type="ECO:0000256" key="2">
    <source>
        <dbReference type="ARBA" id="ARBA00022980"/>
    </source>
</evidence>
<evidence type="ECO:0000256" key="1">
    <source>
        <dbReference type="ARBA" id="ARBA00022884"/>
    </source>
</evidence>
<dbReference type="EMBL" id="DSJT01000028">
    <property type="protein sequence ID" value="HEF87708.1"/>
    <property type="molecule type" value="Genomic_DNA"/>
</dbReference>
<dbReference type="GO" id="GO:0006412">
    <property type="term" value="P:translation"/>
    <property type="evidence" value="ECO:0007669"/>
    <property type="project" value="UniProtKB-UniRule"/>
</dbReference>
<dbReference type="GO" id="GO:1990904">
    <property type="term" value="C:ribonucleoprotein complex"/>
    <property type="evidence" value="ECO:0007669"/>
    <property type="project" value="UniProtKB-KW"/>
</dbReference>
<feature type="binding site" evidence="4">
    <location>
        <position position="38"/>
    </location>
    <ligand>
        <name>Zn(2+)</name>
        <dbReference type="ChEBI" id="CHEBI:29105"/>
    </ligand>
</feature>
<dbReference type="KEGG" id="tcs:IMZ38_00785"/>
<feature type="binding site" evidence="4">
    <location>
        <position position="60"/>
    </location>
    <ligand>
        <name>Zn(2+)</name>
        <dbReference type="ChEBI" id="CHEBI:29105"/>
    </ligand>
</feature>
<keyword evidence="4" id="KW-0699">rRNA-binding</keyword>
<dbReference type="Pfam" id="PF01780">
    <property type="entry name" value="Ribosomal_L37ae"/>
    <property type="match status" value="1"/>
</dbReference>
<dbReference type="InterPro" id="IPR002674">
    <property type="entry name" value="Ribosomal_eL43"/>
</dbReference>
<proteinExistence type="inferred from homology"/>
<gene>
    <name evidence="4" type="primary">rpl37ae</name>
    <name evidence="5" type="ORF">ENP55_05405</name>
</gene>
<dbReference type="GO" id="GO:0070180">
    <property type="term" value="F:large ribosomal subunit rRNA binding"/>
    <property type="evidence" value="ECO:0007669"/>
    <property type="project" value="UniProtKB-UniRule"/>
</dbReference>